<protein>
    <submittedName>
        <fullName evidence="9">Hypothetical conserved protein</fullName>
    </submittedName>
</protein>
<dbReference type="SUPFAM" id="SSF82171">
    <property type="entry name" value="DPP6 N-terminal domain-like"/>
    <property type="match status" value="1"/>
</dbReference>
<comment type="subcellular location">
    <subcellularLocation>
        <location evidence="1">Cytoplasm</location>
    </subcellularLocation>
</comment>
<dbReference type="PANTHER" id="PTHR43253:SF1">
    <property type="entry name" value="TRICORN PROTEASE HOMOLOG 2-RELATED"/>
    <property type="match status" value="1"/>
</dbReference>
<dbReference type="Gene3D" id="2.30.42.10">
    <property type="match status" value="1"/>
</dbReference>
<dbReference type="CDD" id="cd07562">
    <property type="entry name" value="Peptidase_S41_TRI"/>
    <property type="match status" value="1"/>
</dbReference>
<dbReference type="EMBL" id="AP011684">
    <property type="protein sequence ID" value="BAL54288.1"/>
    <property type="molecule type" value="Genomic_DNA"/>
</dbReference>
<reference evidence="9" key="2">
    <citation type="journal article" date="2012" name="PLoS ONE">
        <title>A Deeply Branching Thermophilic Bacterium with an Ancient Acetyl-CoA Pathway Dominates a Subsurface Ecosystem.</title>
        <authorList>
            <person name="Takami H."/>
            <person name="Noguchi H."/>
            <person name="Takaki Y."/>
            <person name="Uchiyama I."/>
            <person name="Toyoda A."/>
            <person name="Nishi S."/>
            <person name="Chee G.-J."/>
            <person name="Arai W."/>
            <person name="Nunoura T."/>
            <person name="Itoh T."/>
            <person name="Hattori M."/>
            <person name="Takai K."/>
        </authorList>
    </citation>
    <scope>NUCLEOTIDE SEQUENCE</scope>
</reference>
<dbReference type="Gene3D" id="2.130.10.10">
    <property type="entry name" value="YVTN repeat-like/Quinoprotein amine dehydrogenase"/>
    <property type="match status" value="2"/>
</dbReference>
<evidence type="ECO:0000256" key="3">
    <source>
        <dbReference type="ARBA" id="ARBA00022490"/>
    </source>
</evidence>
<evidence type="ECO:0000256" key="7">
    <source>
        <dbReference type="SAM" id="MobiDB-lite"/>
    </source>
</evidence>
<keyword evidence="3" id="KW-0963">Cytoplasm</keyword>
<dbReference type="Pfam" id="PF26549">
    <property type="entry name" value="Tricorn_N"/>
    <property type="match status" value="1"/>
</dbReference>
<dbReference type="InterPro" id="IPR036034">
    <property type="entry name" value="PDZ_sf"/>
</dbReference>
<dbReference type="Gene3D" id="2.120.10.60">
    <property type="entry name" value="Tricorn protease N-terminal domain"/>
    <property type="match status" value="1"/>
</dbReference>
<dbReference type="Gene3D" id="3.30.750.44">
    <property type="match status" value="1"/>
</dbReference>
<dbReference type="PANTHER" id="PTHR43253">
    <property type="entry name" value="TRICORN PROTEASE HOMOLOG 2-RELATED"/>
    <property type="match status" value="1"/>
</dbReference>
<dbReference type="GO" id="GO:0006508">
    <property type="term" value="P:proteolysis"/>
    <property type="evidence" value="ECO:0007669"/>
    <property type="project" value="UniProtKB-KW"/>
</dbReference>
<feature type="region of interest" description="Disordered" evidence="7">
    <location>
        <begin position="1197"/>
        <end position="1217"/>
    </location>
</feature>
<feature type="compositionally biased region" description="Polar residues" evidence="7">
    <location>
        <begin position="569"/>
        <end position="583"/>
    </location>
</feature>
<evidence type="ECO:0000256" key="1">
    <source>
        <dbReference type="ARBA" id="ARBA00004496"/>
    </source>
</evidence>
<keyword evidence="5" id="KW-0378">Hydrolase</keyword>
<dbReference type="Pfam" id="PF14685">
    <property type="entry name" value="PDZ_Tricorn"/>
    <property type="match status" value="1"/>
</dbReference>
<proteinExistence type="inferred from homology"/>
<feature type="domain" description="Tail specific protease" evidence="8">
    <location>
        <begin position="976"/>
        <end position="1166"/>
    </location>
</feature>
<comment type="similarity">
    <text evidence="2">Belongs to the peptidase S41B family.</text>
</comment>
<dbReference type="InterPro" id="IPR005151">
    <property type="entry name" value="Tail-specific_protease"/>
</dbReference>
<dbReference type="InterPro" id="IPR012393">
    <property type="entry name" value="Tricorn_protease"/>
</dbReference>
<dbReference type="InterPro" id="IPR029414">
    <property type="entry name" value="Tricorn_PDZ"/>
</dbReference>
<evidence type="ECO:0000313" key="9">
    <source>
        <dbReference type="EMBL" id="BAL54288.1"/>
    </source>
</evidence>
<dbReference type="Pfam" id="PF26550">
    <property type="entry name" value="Tricorn_2nd"/>
    <property type="match status" value="1"/>
</dbReference>
<dbReference type="SUPFAM" id="SSF50156">
    <property type="entry name" value="PDZ domain-like"/>
    <property type="match status" value="1"/>
</dbReference>
<feature type="region of interest" description="Disordered" evidence="7">
    <location>
        <begin position="540"/>
        <end position="583"/>
    </location>
</feature>
<dbReference type="Pfam" id="PF14684">
    <property type="entry name" value="Tricorn_C1"/>
    <property type="match status" value="1"/>
</dbReference>
<dbReference type="InterPro" id="IPR028204">
    <property type="entry name" value="Tricorn_C1"/>
</dbReference>
<keyword evidence="4" id="KW-0645">Protease</keyword>
<keyword evidence="6" id="KW-0720">Serine protease</keyword>
<evidence type="ECO:0000256" key="2">
    <source>
        <dbReference type="ARBA" id="ARBA00008524"/>
    </source>
</evidence>
<gene>
    <name evidence="9" type="ORF">HGMM_F14E02C05</name>
</gene>
<dbReference type="AlphaFoldDB" id="H5SDQ2"/>
<accession>H5SDQ2</accession>
<evidence type="ECO:0000256" key="5">
    <source>
        <dbReference type="ARBA" id="ARBA00022801"/>
    </source>
</evidence>
<dbReference type="InterPro" id="IPR015943">
    <property type="entry name" value="WD40/YVTN_repeat-like_dom_sf"/>
</dbReference>
<dbReference type="Pfam" id="PF03572">
    <property type="entry name" value="Peptidase_S41"/>
    <property type="match status" value="1"/>
</dbReference>
<dbReference type="GO" id="GO:0008236">
    <property type="term" value="F:serine-type peptidase activity"/>
    <property type="evidence" value="ECO:0007669"/>
    <property type="project" value="UniProtKB-KW"/>
</dbReference>
<evidence type="ECO:0000256" key="4">
    <source>
        <dbReference type="ARBA" id="ARBA00022670"/>
    </source>
</evidence>
<dbReference type="SMART" id="SM00245">
    <property type="entry name" value="TSPc"/>
    <property type="match status" value="1"/>
</dbReference>
<feature type="compositionally biased region" description="Basic and acidic residues" evidence="7">
    <location>
        <begin position="1203"/>
        <end position="1217"/>
    </location>
</feature>
<evidence type="ECO:0000259" key="8">
    <source>
        <dbReference type="SMART" id="SM00245"/>
    </source>
</evidence>
<evidence type="ECO:0000256" key="6">
    <source>
        <dbReference type="ARBA" id="ARBA00022825"/>
    </source>
</evidence>
<organism evidence="9">
    <name type="scientific">uncultured prokaryote</name>
    <dbReference type="NCBI Taxonomy" id="198431"/>
    <lineage>
        <taxon>unclassified sequences</taxon>
        <taxon>environmental samples</taxon>
    </lineage>
</organism>
<sequence length="1217" mass="134040">MLLCLATSRGVVAQDNTIPHPGMLRYPDVSATHIVFVYANDLWLVPKTGGLAVPLANPPGQESFPRFSPDGKTVAFVGNYDGNRDIYTVSVEGGVPYRVTHHPSFEWLSEWTPDGKLIFSASNLSGFGPGMKMYTVSAKGGLPEKLPIPYGVNGSLSSDGVWLAYTPHSTDNATWKRYRGGMATDIWLFNLRTKQSKRITDWEGTDTLPMWHGEKVYYLSDAGPEHRLNIWVYDTRTGKREQITHFKDFDVKWPSIGPGEKGEGEIVFQQGSHLYLLNLATRKAQPVQVRIPGARPTLRPRAVDVSRFIFGWGISPTGKRAVVEARGDIWTLPAKNGSPRNLTRTSGVAERDPSWSPDGQWIAYFSDATGEYELYIMQSDGKGEPKRLTTDGACFRYSPVWSPNSKFIAFSDKTGALYIYGMESGRVRLVDKDPWAETPSPSWSSDSRWIAYAKNGDRSRTSAIWLYNVDTEEKVQVTSGMFNDTSPVFDHKGDYLYFVSSRSFRPFYEDLGTTWIYAGTQVLLAVPLRADIASPYLPKTDEEKWSEKGKEQPKEGQPEKREEKPAAPAQQQDEVSGEWSGTVSGSMIPGGSISIRAKLQLQPNNTVTGTVESPMGSAAVNGTYNPITKELALVITLPDGTTLNLNAKITGNTMEGTITAPTGEKVQLKAEKVGGAPTAPAQPEKPESAPPAKPDGKVNIDFVGFEARAIQLPVKPGRFGRLAVNDRGQLIFVRMPVAGSEEPPAIKLFDINDEKREEKVVASGASAFDISADGKKLLVIRGSTASIQDASAGASGEAVVTSGMTAMIDPRAEWKQIFIDAWRIQRDFFYDPNMHGVDWKGMRDHYLPMLEDCVSREDVSFVIGEMIAELNVGHAYYMGGDTEQAPSVSVGLLGCDFELHRGAYRISKIYQGAPWDSDARGPLSEPGVKVKEGDYLLAVNGVPVDTSKDPWAAFQGMAERVVTITVNDQPVIDSSAREVAVRLLGSDSSLRYRAWVESKRAYVEQKTSGRVGYIYVPNTGTDGQTELVRQFFGQIGKEALIIDERWNGGGQIPTRFIELLNRPLTNYWARRDGNDWPWPPDAHFGPKCMLINGLAGSGGDAFPYYFRQAKLGKLIGTRTWGGLIGISGNPRLIDGGYTSAPTFAFYEKDGTWGIEGHGVDPDIEVIDDPALMVNGEDPQLDAAIQLMLDELKRNPYVPPKRPAYPDRKGMGIRPEDK</sequence>
<dbReference type="InterPro" id="IPR029045">
    <property type="entry name" value="ClpP/crotonase-like_dom_sf"/>
</dbReference>
<dbReference type="SUPFAM" id="SSF52096">
    <property type="entry name" value="ClpP/crotonase"/>
    <property type="match status" value="1"/>
</dbReference>
<name>H5SDQ2_9ZZZZ</name>
<feature type="compositionally biased region" description="Basic and acidic residues" evidence="7">
    <location>
        <begin position="540"/>
        <end position="565"/>
    </location>
</feature>
<feature type="region of interest" description="Disordered" evidence="7">
    <location>
        <begin position="672"/>
        <end position="695"/>
    </location>
</feature>
<reference evidence="9" key="1">
    <citation type="journal article" date="2005" name="Environ. Microbiol.">
        <title>Genetic and functional properties of uncultivated thermophilic crenarchaeotes from a subsurface gold mine as revealed by analysis of genome fragments.</title>
        <authorList>
            <person name="Nunoura T."/>
            <person name="Hirayama H."/>
            <person name="Takami H."/>
            <person name="Oida H."/>
            <person name="Nishi S."/>
            <person name="Shimamura S."/>
            <person name="Suzuki Y."/>
            <person name="Inagaki F."/>
            <person name="Takai K."/>
            <person name="Nealson K.H."/>
            <person name="Horikoshi K."/>
        </authorList>
    </citation>
    <scope>NUCLEOTIDE SEQUENCE</scope>
</reference>
<dbReference type="Gene3D" id="3.90.226.10">
    <property type="entry name" value="2-enoyl-CoA Hydratase, Chain A, domain 1"/>
    <property type="match status" value="1"/>
</dbReference>